<feature type="domain" description="Carrier" evidence="2">
    <location>
        <begin position="524"/>
        <end position="599"/>
    </location>
</feature>
<dbReference type="InterPro" id="IPR000873">
    <property type="entry name" value="AMP-dep_synth/lig_dom"/>
</dbReference>
<keyword evidence="3" id="KW-0436">Ligase</keyword>
<dbReference type="Pfam" id="PF01553">
    <property type="entry name" value="Acyltransferase"/>
    <property type="match status" value="1"/>
</dbReference>
<comment type="catalytic activity">
    <reaction evidence="1">
        <text>a long-chain fatty acid + ATP + CoA = a long-chain fatty acyl-CoA + AMP + diphosphate</text>
        <dbReference type="Rhea" id="RHEA:15421"/>
        <dbReference type="ChEBI" id="CHEBI:30616"/>
        <dbReference type="ChEBI" id="CHEBI:33019"/>
        <dbReference type="ChEBI" id="CHEBI:57287"/>
        <dbReference type="ChEBI" id="CHEBI:57560"/>
        <dbReference type="ChEBI" id="CHEBI:83139"/>
        <dbReference type="ChEBI" id="CHEBI:456215"/>
        <dbReference type="EC" id="6.2.1.3"/>
    </reaction>
    <physiologicalReaction direction="left-to-right" evidence="1">
        <dbReference type="Rhea" id="RHEA:15422"/>
    </physiologicalReaction>
</comment>
<accession>A0A2G6KLA7</accession>
<gene>
    <name evidence="3" type="ORF">CSA56_01045</name>
</gene>
<dbReference type="InterPro" id="IPR009081">
    <property type="entry name" value="PP-bd_ACP"/>
</dbReference>
<evidence type="ECO:0000313" key="3">
    <source>
        <dbReference type="EMBL" id="PIE36170.1"/>
    </source>
</evidence>
<evidence type="ECO:0000256" key="1">
    <source>
        <dbReference type="ARBA" id="ARBA00024484"/>
    </source>
</evidence>
<dbReference type="Gene3D" id="1.10.1200.10">
    <property type="entry name" value="ACP-like"/>
    <property type="match status" value="1"/>
</dbReference>
<dbReference type="Pfam" id="PF00550">
    <property type="entry name" value="PP-binding"/>
    <property type="match status" value="1"/>
</dbReference>
<reference evidence="3 4" key="1">
    <citation type="submission" date="2017-10" db="EMBL/GenBank/DDBJ databases">
        <title>Novel microbial diversity and functional potential in the marine mammal oral microbiome.</title>
        <authorList>
            <person name="Dudek N.K."/>
            <person name="Sun C.L."/>
            <person name="Burstein D."/>
            <person name="Kantor R.S."/>
            <person name="Aliaga Goltsman D.S."/>
            <person name="Bik E.M."/>
            <person name="Thomas B.C."/>
            <person name="Banfield J.F."/>
            <person name="Relman D.A."/>
        </authorList>
    </citation>
    <scope>NUCLEOTIDE SEQUENCE [LARGE SCALE GENOMIC DNA]</scope>
    <source>
        <strain evidence="3">DOLJORAL78_47_16</strain>
    </source>
</reference>
<dbReference type="Gene3D" id="3.30.300.30">
    <property type="match status" value="1"/>
</dbReference>
<dbReference type="PANTHER" id="PTHR43272:SF52">
    <property type="entry name" value="AMP-DEPENDENT SYNTHETASE_LIGASE DOMAIN-CONTAINING PROTEIN"/>
    <property type="match status" value="1"/>
</dbReference>
<protein>
    <submittedName>
        <fullName evidence="3">Long-chain fatty acid--CoA ligase</fullName>
    </submittedName>
</protein>
<dbReference type="SUPFAM" id="SSF47336">
    <property type="entry name" value="ACP-like"/>
    <property type="match status" value="1"/>
</dbReference>
<evidence type="ECO:0000259" key="2">
    <source>
        <dbReference type="PROSITE" id="PS50075"/>
    </source>
</evidence>
<dbReference type="InterPro" id="IPR036736">
    <property type="entry name" value="ACP-like_sf"/>
</dbReference>
<dbReference type="CDD" id="cd07989">
    <property type="entry name" value="LPLAT_AGPAT-like"/>
    <property type="match status" value="1"/>
</dbReference>
<dbReference type="InterPro" id="IPR045851">
    <property type="entry name" value="AMP-bd_C_sf"/>
</dbReference>
<dbReference type="SUPFAM" id="SSF56801">
    <property type="entry name" value="Acetyl-CoA synthetase-like"/>
    <property type="match status" value="1"/>
</dbReference>
<name>A0A2G6KLA7_9BACT</name>
<dbReference type="SUPFAM" id="SSF69593">
    <property type="entry name" value="Glycerol-3-phosphate (1)-acyltransferase"/>
    <property type="match status" value="1"/>
</dbReference>
<evidence type="ECO:0000313" key="4">
    <source>
        <dbReference type="Proteomes" id="UP000230821"/>
    </source>
</evidence>
<dbReference type="PROSITE" id="PS50075">
    <property type="entry name" value="CARRIER"/>
    <property type="match status" value="1"/>
</dbReference>
<comment type="caution">
    <text evidence="3">The sequence shown here is derived from an EMBL/GenBank/DDBJ whole genome shotgun (WGS) entry which is preliminary data.</text>
</comment>
<organism evidence="3 4">
    <name type="scientific">candidate division KSB3 bacterium</name>
    <dbReference type="NCBI Taxonomy" id="2044937"/>
    <lineage>
        <taxon>Bacteria</taxon>
        <taxon>candidate division KSB3</taxon>
    </lineage>
</organism>
<dbReference type="GO" id="GO:0016020">
    <property type="term" value="C:membrane"/>
    <property type="evidence" value="ECO:0007669"/>
    <property type="project" value="TreeGrafter"/>
</dbReference>
<proteinExistence type="predicted"/>
<dbReference type="PANTHER" id="PTHR43272">
    <property type="entry name" value="LONG-CHAIN-FATTY-ACID--COA LIGASE"/>
    <property type="match status" value="1"/>
</dbReference>
<dbReference type="GO" id="GO:0004467">
    <property type="term" value="F:long-chain fatty acid-CoA ligase activity"/>
    <property type="evidence" value="ECO:0007669"/>
    <property type="project" value="UniProtKB-EC"/>
</dbReference>
<dbReference type="SMART" id="SM00563">
    <property type="entry name" value="PlsC"/>
    <property type="match status" value="1"/>
</dbReference>
<dbReference type="EMBL" id="PDSK01000023">
    <property type="protein sequence ID" value="PIE36170.1"/>
    <property type="molecule type" value="Genomic_DNA"/>
</dbReference>
<dbReference type="Pfam" id="PF23562">
    <property type="entry name" value="AMP-binding_C_3"/>
    <property type="match status" value="1"/>
</dbReference>
<dbReference type="InterPro" id="IPR020845">
    <property type="entry name" value="AMP-binding_CS"/>
</dbReference>
<dbReference type="GO" id="GO:0016746">
    <property type="term" value="F:acyltransferase activity"/>
    <property type="evidence" value="ECO:0007669"/>
    <property type="project" value="InterPro"/>
</dbReference>
<dbReference type="Proteomes" id="UP000230821">
    <property type="component" value="Unassembled WGS sequence"/>
</dbReference>
<dbReference type="InterPro" id="IPR042099">
    <property type="entry name" value="ANL_N_sf"/>
</dbReference>
<dbReference type="Pfam" id="PF00501">
    <property type="entry name" value="AMP-binding"/>
    <property type="match status" value="1"/>
</dbReference>
<sequence length="823" mass="93308">MFLHDHDKPALIWEDRSISYAELRHRVCDYATLFSEHAQKVAIYSENRLEWAYAFYAAWKNSCIAVPIDFMATAEEVAYILEDCRPEVLFCSQEKAADVRSLLPDLSYDITLLVFEDVESSLPSSEPLETLPSPLLPYTPEATAVIIYTSGTTGSPKGVMLSFDNILANAEAVTADVPIYTPEQRVLVLLPLHHVYPLVGTLVVPLYIGETCVFSPSLRSEDILNTLQKHDVTMIVSVPRFYHLIWKSIKEKINAHVVTRALFKLAEYIDSPQFSKILFKKVHQRFGGKIQHMPSGGAAIDNEVARDFKTLGFDLLTGYGMTEAAPMISFTRPGSLRVGASGQILPKNEVRIVDGEITAKGRNIMTGYYNRPEETADVLKDGWLHTGDIGYVDDDGYLFITGRKKEIIVLPNGKNINPEEIETHILNRFDVVSEIGVFMHENLLQAVVLPNVQAMKEQGIHHIEEYIRWDVLDPYNQSVSPAKKILRLTIVNEELPKTRLGKMKRFLLPSLIEQAVRDTTSEHEPDFPEYQMIKTFLSDQTEHDVYPSDHVELDLGLDSLDIVSFHTFLQSTFGIEVKDDDMMHHFTVQELAEYARERKVKIETEGVNWHNILHEDIEVELPHSAITHVPGNALAKFLFGLSFRISGSGAEHIPDTPCIFASNHQSGIDAFLIARFFDGKILRRTYFYAEERHFRRRWLQMFARNHNVIIMDMNRQLKQSLQKMAVALRQENNIVIFPEGARTRDGKLAEFKKSFAILSAELQVPIVPVVIQGAYEALPKGKKMPRFGQTLSVDFLPPIPPENLDYDGLTQNVHGVIKSHLGE</sequence>
<dbReference type="PROSITE" id="PS00455">
    <property type="entry name" value="AMP_BINDING"/>
    <property type="match status" value="1"/>
</dbReference>
<dbReference type="Gene3D" id="3.40.50.12780">
    <property type="entry name" value="N-terminal domain of ligase-like"/>
    <property type="match status" value="1"/>
</dbReference>
<dbReference type="InterPro" id="IPR002123">
    <property type="entry name" value="Plipid/glycerol_acylTrfase"/>
</dbReference>
<dbReference type="AlphaFoldDB" id="A0A2G6KLA7"/>